<organism evidence="9 10">
    <name type="scientific">Escherichia fergusonii</name>
    <dbReference type="NCBI Taxonomy" id="564"/>
    <lineage>
        <taxon>Bacteria</taxon>
        <taxon>Pseudomonadati</taxon>
        <taxon>Pseudomonadota</taxon>
        <taxon>Gammaproteobacteria</taxon>
        <taxon>Enterobacterales</taxon>
        <taxon>Enterobacteriaceae</taxon>
        <taxon>Escherichia</taxon>
    </lineage>
</organism>
<evidence type="ECO:0000313" key="10">
    <source>
        <dbReference type="Proteomes" id="UP000510927"/>
    </source>
</evidence>
<feature type="transmembrane region" description="Helical" evidence="7">
    <location>
        <begin position="92"/>
        <end position="111"/>
    </location>
</feature>
<feature type="transmembrane region" description="Helical" evidence="7">
    <location>
        <begin position="246"/>
        <end position="265"/>
    </location>
</feature>
<evidence type="ECO:0000313" key="9">
    <source>
        <dbReference type="EMBL" id="QLN01807.1"/>
    </source>
</evidence>
<dbReference type="Proteomes" id="UP000510927">
    <property type="component" value="Chromosome"/>
</dbReference>
<proteinExistence type="predicted"/>
<dbReference type="InterPro" id="IPR020846">
    <property type="entry name" value="MFS_dom"/>
</dbReference>
<dbReference type="SUPFAM" id="SSF103473">
    <property type="entry name" value="MFS general substrate transporter"/>
    <property type="match status" value="1"/>
</dbReference>
<evidence type="ECO:0000256" key="1">
    <source>
        <dbReference type="ARBA" id="ARBA00004141"/>
    </source>
</evidence>
<dbReference type="InterPro" id="IPR036259">
    <property type="entry name" value="MFS_trans_sf"/>
</dbReference>
<feature type="transmembrane region" description="Helical" evidence="7">
    <location>
        <begin position="150"/>
        <end position="173"/>
    </location>
</feature>
<accession>A0A8E4N7M1</accession>
<evidence type="ECO:0000256" key="6">
    <source>
        <dbReference type="ARBA" id="ARBA00023136"/>
    </source>
</evidence>
<dbReference type="CDD" id="cd17319">
    <property type="entry name" value="MFS_ExuT_GudP_like"/>
    <property type="match status" value="1"/>
</dbReference>
<feature type="transmembrane region" description="Helical" evidence="7">
    <location>
        <begin position="117"/>
        <end position="138"/>
    </location>
</feature>
<evidence type="ECO:0000256" key="7">
    <source>
        <dbReference type="SAM" id="Phobius"/>
    </source>
</evidence>
<evidence type="ECO:0000256" key="4">
    <source>
        <dbReference type="ARBA" id="ARBA00022692"/>
    </source>
</evidence>
<protein>
    <submittedName>
        <fullName evidence="9">MFS transporter</fullName>
    </submittedName>
</protein>
<gene>
    <name evidence="9" type="ORF">HVY52_19170</name>
</gene>
<keyword evidence="6 7" id="KW-0472">Membrane</keyword>
<sequence>MNTTEACSQNSYKDSDIIWKKILYRIMPILFMAYVFANLDRVNIGFAKAQMSNDLSFSETVYGFGAGLLFISYSLFAVPSNLALQRIGARRWIAILMIAWGILSTCMFMVTTPIEFYVLRFLLGAAEAGFTPGIMYYITKNFPAHLRARVTAIFALGVPFSGIMGGPLSGWIIVSMHDFLNMHGWQWMFLIEGLPVVILGMVVMAALPDHISQAKWLNQDEQRLVVASLDDKQESQKSSVAHVNILFNKYIWMLVAIYFCVRLAINTTSFWMPTFIHSTGIKNDAVVGLLTAIPYIFGAIFMYYLARSSDFKNERRWHLMSALILASLGMLLAGLFDTSTFMTMVALTVLGMGSSAALSMFWLLPPQFMSRAALAAGLGLISTFGSIASFVAPILIGWVRDTTNSSSLALYILSGAILFGAFLVYLTPKQYRPGGPQPLMPEEAKASS</sequence>
<keyword evidence="3" id="KW-1003">Cell membrane</keyword>
<feature type="transmembrane region" description="Helical" evidence="7">
    <location>
        <begin position="372"/>
        <end position="396"/>
    </location>
</feature>
<evidence type="ECO:0000256" key="5">
    <source>
        <dbReference type="ARBA" id="ARBA00022989"/>
    </source>
</evidence>
<feature type="domain" description="Major facilitator superfamily (MFS) profile" evidence="8">
    <location>
        <begin position="26"/>
        <end position="432"/>
    </location>
</feature>
<feature type="transmembrane region" description="Helical" evidence="7">
    <location>
        <begin position="317"/>
        <end position="336"/>
    </location>
</feature>
<dbReference type="GO" id="GO:0005886">
    <property type="term" value="C:plasma membrane"/>
    <property type="evidence" value="ECO:0007669"/>
    <property type="project" value="TreeGrafter"/>
</dbReference>
<feature type="transmembrane region" description="Helical" evidence="7">
    <location>
        <begin position="22"/>
        <end position="40"/>
    </location>
</feature>
<dbReference type="PANTHER" id="PTHR43791">
    <property type="entry name" value="PERMEASE-RELATED"/>
    <property type="match status" value="1"/>
</dbReference>
<dbReference type="PROSITE" id="PS50850">
    <property type="entry name" value="MFS"/>
    <property type="match status" value="1"/>
</dbReference>
<feature type="transmembrane region" description="Helical" evidence="7">
    <location>
        <begin position="60"/>
        <end position="80"/>
    </location>
</feature>
<dbReference type="PANTHER" id="PTHR43791:SF36">
    <property type="entry name" value="TRANSPORTER, PUTATIVE (AFU_ORTHOLOGUE AFUA_6G08340)-RELATED"/>
    <property type="match status" value="1"/>
</dbReference>
<dbReference type="EMBL" id="CP055675">
    <property type="protein sequence ID" value="QLN01807.1"/>
    <property type="molecule type" value="Genomic_DNA"/>
</dbReference>
<name>A0A8E4N7M1_ESCFE</name>
<feature type="transmembrane region" description="Helical" evidence="7">
    <location>
        <begin position="185"/>
        <end position="207"/>
    </location>
</feature>
<dbReference type="FunFam" id="1.20.1250.20:FF:000018">
    <property type="entry name" value="MFS transporter permease"/>
    <property type="match status" value="1"/>
</dbReference>
<feature type="transmembrane region" description="Helical" evidence="7">
    <location>
        <begin position="285"/>
        <end position="305"/>
    </location>
</feature>
<feature type="transmembrane region" description="Helical" evidence="7">
    <location>
        <begin position="342"/>
        <end position="365"/>
    </location>
</feature>
<keyword evidence="2" id="KW-0813">Transport</keyword>
<keyword evidence="4 7" id="KW-0812">Transmembrane</keyword>
<evidence type="ECO:0000256" key="3">
    <source>
        <dbReference type="ARBA" id="ARBA00022475"/>
    </source>
</evidence>
<comment type="subcellular location">
    <subcellularLocation>
        <location evidence="1">Membrane</location>
        <topology evidence="1">Multi-pass membrane protein</topology>
    </subcellularLocation>
</comment>
<dbReference type="GO" id="GO:0022857">
    <property type="term" value="F:transmembrane transporter activity"/>
    <property type="evidence" value="ECO:0007669"/>
    <property type="project" value="InterPro"/>
</dbReference>
<feature type="transmembrane region" description="Helical" evidence="7">
    <location>
        <begin position="408"/>
        <end position="426"/>
    </location>
</feature>
<dbReference type="AlphaFoldDB" id="A0A8E4N7M1"/>
<evidence type="ECO:0000256" key="2">
    <source>
        <dbReference type="ARBA" id="ARBA00022448"/>
    </source>
</evidence>
<reference evidence="9 10" key="1">
    <citation type="submission" date="2020-06" db="EMBL/GenBank/DDBJ databases">
        <title>REHAB project genomes.</title>
        <authorList>
            <person name="Shaw L.P."/>
        </authorList>
    </citation>
    <scope>NUCLEOTIDE SEQUENCE [LARGE SCALE GENOMIC DNA]</scope>
    <source>
        <strain evidence="9 10">RHB28-C13</strain>
    </source>
</reference>
<keyword evidence="5 7" id="KW-1133">Transmembrane helix</keyword>
<dbReference type="Pfam" id="PF07690">
    <property type="entry name" value="MFS_1"/>
    <property type="match status" value="1"/>
</dbReference>
<evidence type="ECO:0000259" key="8">
    <source>
        <dbReference type="PROSITE" id="PS50850"/>
    </source>
</evidence>
<dbReference type="Gene3D" id="1.20.1250.20">
    <property type="entry name" value="MFS general substrate transporter like domains"/>
    <property type="match status" value="2"/>
</dbReference>
<dbReference type="InterPro" id="IPR011701">
    <property type="entry name" value="MFS"/>
</dbReference>